<keyword evidence="6" id="KW-1185">Reference proteome</keyword>
<dbReference type="AlphaFoldDB" id="A0A562UM96"/>
<dbReference type="InterPro" id="IPR029063">
    <property type="entry name" value="SAM-dependent_MTases_sf"/>
</dbReference>
<dbReference type="PANTHER" id="PTHR43712:SF2">
    <property type="entry name" value="O-METHYLTRANSFERASE CICE"/>
    <property type="match status" value="1"/>
</dbReference>
<name>A0A562UM96_9SPHN</name>
<keyword evidence="3" id="KW-0949">S-adenosyl-L-methionine</keyword>
<dbReference type="InterPro" id="IPR036390">
    <property type="entry name" value="WH_DNA-bd_sf"/>
</dbReference>
<reference evidence="5 6" key="1">
    <citation type="submission" date="2019-07" db="EMBL/GenBank/DDBJ databases">
        <title>Genomic Encyclopedia of Archaeal and Bacterial Type Strains, Phase II (KMG-II): from individual species to whole genera.</title>
        <authorList>
            <person name="Goeker M."/>
        </authorList>
    </citation>
    <scope>NUCLEOTIDE SEQUENCE [LARGE SCALE GENOMIC DNA]</scope>
    <source>
        <strain evidence="5 6">ATCC BAA-2084</strain>
    </source>
</reference>
<dbReference type="STRING" id="476157.GCA_001663155_00964"/>
<dbReference type="CDD" id="cd02440">
    <property type="entry name" value="AdoMet_MTases"/>
    <property type="match status" value="1"/>
</dbReference>
<dbReference type="InterPro" id="IPR001077">
    <property type="entry name" value="COMT_C"/>
</dbReference>
<evidence type="ECO:0000256" key="3">
    <source>
        <dbReference type="ARBA" id="ARBA00022691"/>
    </source>
</evidence>
<evidence type="ECO:0000259" key="4">
    <source>
        <dbReference type="Pfam" id="PF00891"/>
    </source>
</evidence>
<dbReference type="SUPFAM" id="SSF46785">
    <property type="entry name" value="Winged helix' DNA-binding domain"/>
    <property type="match status" value="1"/>
</dbReference>
<dbReference type="EMBL" id="VLLK01000002">
    <property type="protein sequence ID" value="TWJ06751.1"/>
    <property type="molecule type" value="Genomic_DNA"/>
</dbReference>
<accession>A0A562UM96</accession>
<dbReference type="Pfam" id="PF00891">
    <property type="entry name" value="Methyltransf_2"/>
    <property type="match status" value="1"/>
</dbReference>
<dbReference type="PANTHER" id="PTHR43712">
    <property type="entry name" value="PUTATIVE (AFU_ORTHOLOGUE AFUA_4G14580)-RELATED"/>
    <property type="match status" value="1"/>
</dbReference>
<dbReference type="PROSITE" id="PS51683">
    <property type="entry name" value="SAM_OMT_II"/>
    <property type="match status" value="1"/>
</dbReference>
<dbReference type="GO" id="GO:0008171">
    <property type="term" value="F:O-methyltransferase activity"/>
    <property type="evidence" value="ECO:0007669"/>
    <property type="project" value="InterPro"/>
</dbReference>
<dbReference type="Gene3D" id="3.40.50.150">
    <property type="entry name" value="Vaccinia Virus protein VP39"/>
    <property type="match status" value="1"/>
</dbReference>
<dbReference type="InterPro" id="IPR036388">
    <property type="entry name" value="WH-like_DNA-bd_sf"/>
</dbReference>
<evidence type="ECO:0000256" key="1">
    <source>
        <dbReference type="ARBA" id="ARBA00022603"/>
    </source>
</evidence>
<dbReference type="Gene3D" id="1.10.10.10">
    <property type="entry name" value="Winged helix-like DNA-binding domain superfamily/Winged helix DNA-binding domain"/>
    <property type="match status" value="1"/>
</dbReference>
<dbReference type="SUPFAM" id="SSF53335">
    <property type="entry name" value="S-adenosyl-L-methionine-dependent methyltransferases"/>
    <property type="match status" value="1"/>
</dbReference>
<organism evidence="5 6">
    <name type="scientific">Altererythrobacter ishigakiensis</name>
    <dbReference type="NCBI Taxonomy" id="476157"/>
    <lineage>
        <taxon>Bacteria</taxon>
        <taxon>Pseudomonadati</taxon>
        <taxon>Pseudomonadota</taxon>
        <taxon>Alphaproteobacteria</taxon>
        <taxon>Sphingomonadales</taxon>
        <taxon>Erythrobacteraceae</taxon>
        <taxon>Altererythrobacter</taxon>
    </lineage>
</organism>
<sequence length="398" mass="43736">MLFDLYITDVQSIGHMESSDVTQTVQQPLTWRMRWVAWRNRILSSPRFQTWAARNRLMRPFARRKAGELFDLVAGFTYTQTLLAFVESGLLERLSAGACRVADAAEVAGLSEEAAARLLKSASAIQLTEEVAPGVWMLGERGASLQPQEGAKAMIRHHKLLYRDLADPLALLRDNRQSPTELSEFWRYAARDQVSEESEESVSPYSQLMATSQAMVADEVLGAFDFRGVSSMLDVGGGHGAFASAVARARPNLKLGIFDLPGVVDGARARLGRDDSTCSIALHSGDFFKDALPFGYDCISFVRILHDHDDTPAQALLDSARRALPKGGRILIAEPLADTTAAKAMGETYFGWYLWAMRSGRPRSAEEISKIVESAGFSRIKQLSTAQPMVTSVIVAFA</sequence>
<comment type="caution">
    <text evidence="5">The sequence shown here is derived from an EMBL/GenBank/DDBJ whole genome shotgun (WGS) entry which is preliminary data.</text>
</comment>
<dbReference type="InterPro" id="IPR016461">
    <property type="entry name" value="COMT-like"/>
</dbReference>
<keyword evidence="2 5" id="KW-0808">Transferase</keyword>
<protein>
    <submittedName>
        <fullName evidence="5">Demethylspheroidene O-methyltransferase</fullName>
    </submittedName>
</protein>
<feature type="domain" description="O-methyltransferase C-terminal" evidence="4">
    <location>
        <begin position="194"/>
        <end position="378"/>
    </location>
</feature>
<keyword evidence="1 5" id="KW-0489">Methyltransferase</keyword>
<dbReference type="Proteomes" id="UP000320547">
    <property type="component" value="Unassembled WGS sequence"/>
</dbReference>
<evidence type="ECO:0000313" key="5">
    <source>
        <dbReference type="EMBL" id="TWJ06751.1"/>
    </source>
</evidence>
<proteinExistence type="predicted"/>
<evidence type="ECO:0000256" key="2">
    <source>
        <dbReference type="ARBA" id="ARBA00022679"/>
    </source>
</evidence>
<evidence type="ECO:0000313" key="6">
    <source>
        <dbReference type="Proteomes" id="UP000320547"/>
    </source>
</evidence>
<gene>
    <name evidence="5" type="ORF">JN10_2288</name>
</gene>
<dbReference type="GO" id="GO:0032259">
    <property type="term" value="P:methylation"/>
    <property type="evidence" value="ECO:0007669"/>
    <property type="project" value="UniProtKB-KW"/>
</dbReference>